<accession>A0A1Y1HPG3</accession>
<sequence>MLACFDRIPRRGLKPLAHAALLGALAVGEEDFPGSALGRKLSSASAQRSSELLSKGQDGDQQSPSTAKGSPVNRGLKDGDLNAPKNATEPKPVLPTSVAFPGSPTTASRDPPRSSTTFSGNPLGSPTTLLGSPPRSPATSVGDPSGSPTTFLGDPSGPSFHPLRHVHASHLESGAPGLFSPRGHVTTTGRRVITIAYLHALLERDARRWEGLVTSTEAPVTSARPGRRLEAANGTVDLALNGSIETNGLYTTTIGIGTPPQNVSVQIDTGSDLLWTQCAPCDNCTISPQLPPVDPNRSSTFASLPCDSRCTALNATAQGSLGCANVSGNGSGNAQPDCGYIIMYGDMSASAGVIVGDMLTLPNATGNVSIEASAIFGCDLAETPNLIIPGMNGLMGLGRGPLSIPSQLYVQNATAVDAFSVCLAGVEGGGGLIFGNTTPPVPLNYTDLIAPKKIFYSVSLDDILVNETRLDLPLLRLINTFLDTGSTAISLPYNVQQAFRDEMLAQVSLPLLNRVFSENLVGSGATCFQLPPSALSDGVLNASAFFPTVRFDLTGAPLLLQPDDYVIFAESQDGSILIGCPLMLSQGARQSSLNSVIIIGDAGMRNHYFVFDRQADRVGLAPINCTTLAPRNASAPVSQAFIPGLSQPSTATPLD</sequence>
<evidence type="ECO:0000259" key="4">
    <source>
        <dbReference type="PROSITE" id="PS51767"/>
    </source>
</evidence>
<keyword evidence="6" id="KW-1185">Reference proteome</keyword>
<gene>
    <name evidence="5" type="ORF">KFL_000420240</name>
</gene>
<evidence type="ECO:0000313" key="6">
    <source>
        <dbReference type="Proteomes" id="UP000054558"/>
    </source>
</evidence>
<dbReference type="PRINTS" id="PR00792">
    <property type="entry name" value="PEPSIN"/>
</dbReference>
<dbReference type="Pfam" id="PF14541">
    <property type="entry name" value="TAXi_C"/>
    <property type="match status" value="1"/>
</dbReference>
<feature type="active site" evidence="2">
    <location>
        <position position="483"/>
    </location>
</feature>
<reference evidence="5 6" key="1">
    <citation type="journal article" date="2014" name="Nat. Commun.">
        <title>Klebsormidium flaccidum genome reveals primary factors for plant terrestrial adaptation.</title>
        <authorList>
            <person name="Hori K."/>
            <person name="Maruyama F."/>
            <person name="Fujisawa T."/>
            <person name="Togashi T."/>
            <person name="Yamamoto N."/>
            <person name="Seo M."/>
            <person name="Sato S."/>
            <person name="Yamada T."/>
            <person name="Mori H."/>
            <person name="Tajima N."/>
            <person name="Moriyama T."/>
            <person name="Ikeuchi M."/>
            <person name="Watanabe M."/>
            <person name="Wada H."/>
            <person name="Kobayashi K."/>
            <person name="Saito M."/>
            <person name="Masuda T."/>
            <person name="Sasaki-Sekimoto Y."/>
            <person name="Mashiguchi K."/>
            <person name="Awai K."/>
            <person name="Shimojima M."/>
            <person name="Masuda S."/>
            <person name="Iwai M."/>
            <person name="Nobusawa T."/>
            <person name="Narise T."/>
            <person name="Kondo S."/>
            <person name="Saito H."/>
            <person name="Sato R."/>
            <person name="Murakawa M."/>
            <person name="Ihara Y."/>
            <person name="Oshima-Yamada Y."/>
            <person name="Ohtaka K."/>
            <person name="Satoh M."/>
            <person name="Sonobe K."/>
            <person name="Ishii M."/>
            <person name="Ohtani R."/>
            <person name="Kanamori-Sato M."/>
            <person name="Honoki R."/>
            <person name="Miyazaki D."/>
            <person name="Mochizuki H."/>
            <person name="Umetsu J."/>
            <person name="Higashi K."/>
            <person name="Shibata D."/>
            <person name="Kamiya Y."/>
            <person name="Sato N."/>
            <person name="Nakamura Y."/>
            <person name="Tabata S."/>
            <person name="Ida S."/>
            <person name="Kurokawa K."/>
            <person name="Ohta H."/>
        </authorList>
    </citation>
    <scope>NUCLEOTIDE SEQUENCE [LARGE SCALE GENOMIC DNA]</scope>
    <source>
        <strain evidence="5 6">NIES-2285</strain>
    </source>
</reference>
<evidence type="ECO:0000256" key="3">
    <source>
        <dbReference type="SAM" id="MobiDB-lite"/>
    </source>
</evidence>
<feature type="region of interest" description="Disordered" evidence="3">
    <location>
        <begin position="32"/>
        <end position="163"/>
    </location>
</feature>
<organism evidence="5 6">
    <name type="scientific">Klebsormidium nitens</name>
    <name type="common">Green alga</name>
    <name type="synonym">Ulothrix nitens</name>
    <dbReference type="NCBI Taxonomy" id="105231"/>
    <lineage>
        <taxon>Eukaryota</taxon>
        <taxon>Viridiplantae</taxon>
        <taxon>Streptophyta</taxon>
        <taxon>Klebsormidiophyceae</taxon>
        <taxon>Klebsormidiales</taxon>
        <taxon>Klebsormidiaceae</taxon>
        <taxon>Klebsormidium</taxon>
    </lineage>
</organism>
<dbReference type="GO" id="GO:0006508">
    <property type="term" value="P:proteolysis"/>
    <property type="evidence" value="ECO:0007669"/>
    <property type="project" value="UniProtKB-KW"/>
</dbReference>
<keyword evidence="5" id="KW-0378">Hydrolase</keyword>
<dbReference type="PANTHER" id="PTHR13683">
    <property type="entry name" value="ASPARTYL PROTEASES"/>
    <property type="match status" value="1"/>
</dbReference>
<dbReference type="EMBL" id="DF236991">
    <property type="protein sequence ID" value="GAQ79953.1"/>
    <property type="molecule type" value="Genomic_DNA"/>
</dbReference>
<evidence type="ECO:0000256" key="2">
    <source>
        <dbReference type="PIRSR" id="PIRSR601461-1"/>
    </source>
</evidence>
<dbReference type="STRING" id="105231.A0A1Y1HPG3"/>
<dbReference type="AlphaFoldDB" id="A0A1Y1HPG3"/>
<dbReference type="Gene3D" id="2.40.70.10">
    <property type="entry name" value="Acid Proteases"/>
    <property type="match status" value="2"/>
</dbReference>
<feature type="compositionally biased region" description="Polar residues" evidence="3">
    <location>
        <begin position="59"/>
        <end position="68"/>
    </location>
</feature>
<dbReference type="PROSITE" id="PS51767">
    <property type="entry name" value="PEPTIDASE_A1"/>
    <property type="match status" value="1"/>
</dbReference>
<dbReference type="InterPro" id="IPR021109">
    <property type="entry name" value="Peptidase_aspartic_dom_sf"/>
</dbReference>
<protein>
    <submittedName>
        <fullName evidence="5">Aspartyl protease family protein</fullName>
    </submittedName>
</protein>
<dbReference type="CDD" id="cd05471">
    <property type="entry name" value="pepsin_like"/>
    <property type="match status" value="1"/>
</dbReference>
<comment type="similarity">
    <text evidence="1">Belongs to the peptidase A1 family.</text>
</comment>
<dbReference type="SUPFAM" id="SSF50630">
    <property type="entry name" value="Acid proteases"/>
    <property type="match status" value="1"/>
</dbReference>
<keyword evidence="5" id="KW-0645">Protease</keyword>
<dbReference type="GO" id="GO:0004190">
    <property type="term" value="F:aspartic-type endopeptidase activity"/>
    <property type="evidence" value="ECO:0007669"/>
    <property type="project" value="InterPro"/>
</dbReference>
<dbReference type="InterPro" id="IPR001461">
    <property type="entry name" value="Aspartic_peptidase_A1"/>
</dbReference>
<dbReference type="OMA" id="CQTSDNS"/>
<evidence type="ECO:0000313" key="5">
    <source>
        <dbReference type="EMBL" id="GAQ79953.1"/>
    </source>
</evidence>
<feature type="active site" evidence="2">
    <location>
        <position position="268"/>
    </location>
</feature>
<dbReference type="Pfam" id="PF14543">
    <property type="entry name" value="TAXi_N"/>
    <property type="match status" value="1"/>
</dbReference>
<name>A0A1Y1HPG3_KLENI</name>
<dbReference type="InterPro" id="IPR034164">
    <property type="entry name" value="Pepsin-like_dom"/>
</dbReference>
<dbReference type="InterPro" id="IPR032861">
    <property type="entry name" value="TAXi_N"/>
</dbReference>
<dbReference type="InterPro" id="IPR032799">
    <property type="entry name" value="TAXi_C"/>
</dbReference>
<feature type="domain" description="Peptidase A1" evidence="4">
    <location>
        <begin position="250"/>
        <end position="621"/>
    </location>
</feature>
<dbReference type="InterPro" id="IPR033121">
    <property type="entry name" value="PEPTIDASE_A1"/>
</dbReference>
<evidence type="ECO:0000256" key="1">
    <source>
        <dbReference type="ARBA" id="ARBA00007447"/>
    </source>
</evidence>
<dbReference type="OrthoDB" id="2747330at2759"/>
<feature type="compositionally biased region" description="Polar residues" evidence="3">
    <location>
        <begin position="103"/>
        <end position="130"/>
    </location>
</feature>
<feature type="compositionally biased region" description="Polar residues" evidence="3">
    <location>
        <begin position="42"/>
        <end position="52"/>
    </location>
</feature>
<dbReference type="Proteomes" id="UP000054558">
    <property type="component" value="Unassembled WGS sequence"/>
</dbReference>
<proteinExistence type="inferred from homology"/>
<dbReference type="PANTHER" id="PTHR13683:SF817">
    <property type="entry name" value="OS07G0592200 PROTEIN"/>
    <property type="match status" value="1"/>
</dbReference>